<accession>A0A2U9S8I7</accession>
<dbReference type="Proteomes" id="UP000249605">
    <property type="component" value="Chromosome"/>
</dbReference>
<sequence>MPARTISAYADEETAQAVEQIAELEDRSPAQIAAAALRFYARLPSEARAAFRRIEKLGTDEDIASLTRAITRKTLDAEWEVAHRRFVGEMTNVPDPAGDEDVNEGVDEDELLAEAVRLTR</sequence>
<evidence type="ECO:0000313" key="1">
    <source>
        <dbReference type="EMBL" id="AWU94896.1"/>
    </source>
</evidence>
<evidence type="ECO:0008006" key="3">
    <source>
        <dbReference type="Google" id="ProtNLM"/>
    </source>
</evidence>
<reference evidence="1 2" key="1">
    <citation type="journal article" date="2019" name="Int. J. Syst. Evol. Microbiol.">
        <title>Azospirillum ramasamyi sp. nov., a novel diazotrophic bacterium isolated from fermented bovine products.</title>
        <authorList>
            <person name="Anandham R."/>
            <person name="Heo J."/>
            <person name="Krishnamoorthy R."/>
            <person name="SenthilKumar M."/>
            <person name="Gopal N.O."/>
            <person name="Kim S.J."/>
            <person name="Kwon S.W."/>
        </authorList>
    </citation>
    <scope>NUCLEOTIDE SEQUENCE [LARGE SCALE GENOMIC DNA]</scope>
    <source>
        <strain evidence="1 2">M2T2B2</strain>
    </source>
</reference>
<gene>
    <name evidence="1" type="ORF">DM194_11870</name>
</gene>
<dbReference type="AlphaFoldDB" id="A0A2U9S8I7"/>
<protein>
    <recommendedName>
        <fullName evidence="3">Ribbon-helix-helix protein CopG domain-containing protein</fullName>
    </recommendedName>
</protein>
<dbReference type="KEGG" id="azm:DM194_11870"/>
<dbReference type="EMBL" id="CP029829">
    <property type="protein sequence ID" value="AWU94896.1"/>
    <property type="molecule type" value="Genomic_DNA"/>
</dbReference>
<keyword evidence="2" id="KW-1185">Reference proteome</keyword>
<proteinExistence type="predicted"/>
<evidence type="ECO:0000313" key="2">
    <source>
        <dbReference type="Proteomes" id="UP000249605"/>
    </source>
</evidence>
<name>A0A2U9S8I7_9PROT</name>
<organism evidence="1 2">
    <name type="scientific">Azospirillum ramasamyi</name>
    <dbReference type="NCBI Taxonomy" id="682998"/>
    <lineage>
        <taxon>Bacteria</taxon>
        <taxon>Pseudomonadati</taxon>
        <taxon>Pseudomonadota</taxon>
        <taxon>Alphaproteobacteria</taxon>
        <taxon>Rhodospirillales</taxon>
        <taxon>Azospirillaceae</taxon>
        <taxon>Azospirillum</taxon>
    </lineage>
</organism>
<dbReference type="OrthoDB" id="7305996at2"/>
<dbReference type="RefSeq" id="WP_111067498.1">
    <property type="nucleotide sequence ID" value="NZ_CP029829.1"/>
</dbReference>